<dbReference type="EMBL" id="JAKOGI010000030">
    <property type="protein sequence ID" value="KAJ8448425.1"/>
    <property type="molecule type" value="Genomic_DNA"/>
</dbReference>
<evidence type="ECO:0000313" key="3">
    <source>
        <dbReference type="Proteomes" id="UP001153076"/>
    </source>
</evidence>
<dbReference type="OrthoDB" id="1305469at2759"/>
<comment type="caution">
    <text evidence="2">The sequence shown here is derived from an EMBL/GenBank/DDBJ whole genome shotgun (WGS) entry which is preliminary data.</text>
</comment>
<name>A0A9Q1QQA9_9CARY</name>
<keyword evidence="1" id="KW-0472">Membrane</keyword>
<accession>A0A9Q1QQA9</accession>
<keyword evidence="1" id="KW-1133">Transmembrane helix</keyword>
<sequence length="235" mass="27848">MILFYLLQIHGCIVDWRPVRNRLYVVSILFTLLWVSLKNLFALHALVRGTKQLYFFPRPYFRPIHWINRTLLCDFNEMLHVSEKIGGVPLSASKLYRLNNFLSTCKAHDANLIYEKPERVIIREDCLQLFPNYCVTKGPFTCSDHSYVYLDTESIHPPKKGTTFRYQHSWAQYQEMHFIKLEIICSWHVHVSARPKLKKVKLELKSWSKSTFGNFKHKLQRNANKLLHVEQKLVA</sequence>
<evidence type="ECO:0000256" key="1">
    <source>
        <dbReference type="SAM" id="Phobius"/>
    </source>
</evidence>
<keyword evidence="1" id="KW-0812">Transmembrane</keyword>
<feature type="transmembrane region" description="Helical" evidence="1">
    <location>
        <begin position="23"/>
        <end position="47"/>
    </location>
</feature>
<evidence type="ECO:0000313" key="2">
    <source>
        <dbReference type="EMBL" id="KAJ8448425.1"/>
    </source>
</evidence>
<reference evidence="2" key="1">
    <citation type="submission" date="2022-04" db="EMBL/GenBank/DDBJ databases">
        <title>Carnegiea gigantea Genome sequencing and assembly v2.</title>
        <authorList>
            <person name="Copetti D."/>
            <person name="Sanderson M.J."/>
            <person name="Burquez A."/>
            <person name="Wojciechowski M.F."/>
        </authorList>
    </citation>
    <scope>NUCLEOTIDE SEQUENCE</scope>
    <source>
        <strain evidence="2">SGP5-SGP5p</strain>
        <tissue evidence="2">Aerial part</tissue>
    </source>
</reference>
<proteinExistence type="predicted"/>
<keyword evidence="3" id="KW-1185">Reference proteome</keyword>
<protein>
    <submittedName>
        <fullName evidence="2">Uncharacterized protein</fullName>
    </submittedName>
</protein>
<organism evidence="2 3">
    <name type="scientific">Carnegiea gigantea</name>
    <dbReference type="NCBI Taxonomy" id="171969"/>
    <lineage>
        <taxon>Eukaryota</taxon>
        <taxon>Viridiplantae</taxon>
        <taxon>Streptophyta</taxon>
        <taxon>Embryophyta</taxon>
        <taxon>Tracheophyta</taxon>
        <taxon>Spermatophyta</taxon>
        <taxon>Magnoliopsida</taxon>
        <taxon>eudicotyledons</taxon>
        <taxon>Gunneridae</taxon>
        <taxon>Pentapetalae</taxon>
        <taxon>Caryophyllales</taxon>
        <taxon>Cactineae</taxon>
        <taxon>Cactaceae</taxon>
        <taxon>Cactoideae</taxon>
        <taxon>Echinocereeae</taxon>
        <taxon>Carnegiea</taxon>
    </lineage>
</organism>
<gene>
    <name evidence="2" type="ORF">Cgig2_022053</name>
</gene>
<dbReference type="AlphaFoldDB" id="A0A9Q1QQA9"/>
<dbReference type="Proteomes" id="UP001153076">
    <property type="component" value="Unassembled WGS sequence"/>
</dbReference>